<gene>
    <name evidence="1" type="ORF">PoB_004517200</name>
</gene>
<name>A0AAV4BH04_9GAST</name>
<dbReference type="EMBL" id="BLXT01004970">
    <property type="protein sequence ID" value="GFO18667.1"/>
    <property type="molecule type" value="Genomic_DNA"/>
</dbReference>
<protein>
    <submittedName>
        <fullName evidence="1">Uncharacterized protein</fullName>
    </submittedName>
</protein>
<keyword evidence="2" id="KW-1185">Reference proteome</keyword>
<evidence type="ECO:0000313" key="2">
    <source>
        <dbReference type="Proteomes" id="UP000735302"/>
    </source>
</evidence>
<evidence type="ECO:0000313" key="1">
    <source>
        <dbReference type="EMBL" id="GFO18667.1"/>
    </source>
</evidence>
<sequence>MIAELDQIVQIVTFPTLVTSELREMSSLPLTKVWCLYRASPQQVDLRRLGSPSGQGADGGLEPATEGSIDFAASIFTQLSVSGTMADDSTPEPFCHGLDFGSTSDLQESFCHGFDFESNIDSLA</sequence>
<organism evidence="1 2">
    <name type="scientific">Plakobranchus ocellatus</name>
    <dbReference type="NCBI Taxonomy" id="259542"/>
    <lineage>
        <taxon>Eukaryota</taxon>
        <taxon>Metazoa</taxon>
        <taxon>Spiralia</taxon>
        <taxon>Lophotrochozoa</taxon>
        <taxon>Mollusca</taxon>
        <taxon>Gastropoda</taxon>
        <taxon>Heterobranchia</taxon>
        <taxon>Euthyneura</taxon>
        <taxon>Panpulmonata</taxon>
        <taxon>Sacoglossa</taxon>
        <taxon>Placobranchoidea</taxon>
        <taxon>Plakobranchidae</taxon>
        <taxon>Plakobranchus</taxon>
    </lineage>
</organism>
<reference evidence="1 2" key="1">
    <citation type="journal article" date="2021" name="Elife">
        <title>Chloroplast acquisition without the gene transfer in kleptoplastic sea slugs, Plakobranchus ocellatus.</title>
        <authorList>
            <person name="Maeda T."/>
            <person name="Takahashi S."/>
            <person name="Yoshida T."/>
            <person name="Shimamura S."/>
            <person name="Takaki Y."/>
            <person name="Nagai Y."/>
            <person name="Toyoda A."/>
            <person name="Suzuki Y."/>
            <person name="Arimoto A."/>
            <person name="Ishii H."/>
            <person name="Satoh N."/>
            <person name="Nishiyama T."/>
            <person name="Hasebe M."/>
            <person name="Maruyama T."/>
            <person name="Minagawa J."/>
            <person name="Obokata J."/>
            <person name="Shigenobu S."/>
        </authorList>
    </citation>
    <scope>NUCLEOTIDE SEQUENCE [LARGE SCALE GENOMIC DNA]</scope>
</reference>
<proteinExistence type="predicted"/>
<accession>A0AAV4BH04</accession>
<dbReference type="AlphaFoldDB" id="A0AAV4BH04"/>
<dbReference type="Proteomes" id="UP000735302">
    <property type="component" value="Unassembled WGS sequence"/>
</dbReference>
<comment type="caution">
    <text evidence="1">The sequence shown here is derived from an EMBL/GenBank/DDBJ whole genome shotgun (WGS) entry which is preliminary data.</text>
</comment>